<evidence type="ECO:0000256" key="5">
    <source>
        <dbReference type="ARBA" id="ARBA00023012"/>
    </source>
</evidence>
<feature type="transmembrane region" description="Helical" evidence="6">
    <location>
        <begin position="265"/>
        <end position="285"/>
    </location>
</feature>
<dbReference type="Pfam" id="PF02518">
    <property type="entry name" value="HATPase_c"/>
    <property type="match status" value="1"/>
</dbReference>
<dbReference type="AlphaFoldDB" id="A0A9X1T0A2"/>
<keyword evidence="9" id="KW-1185">Reference proteome</keyword>
<dbReference type="InterPro" id="IPR036890">
    <property type="entry name" value="HATPase_C_sf"/>
</dbReference>
<feature type="transmembrane region" description="Helical" evidence="6">
    <location>
        <begin position="197"/>
        <end position="219"/>
    </location>
</feature>
<feature type="transmembrane region" description="Helical" evidence="6">
    <location>
        <begin position="39"/>
        <end position="61"/>
    </location>
</feature>
<feature type="transmembrane region" description="Helical" evidence="6">
    <location>
        <begin position="93"/>
        <end position="114"/>
    </location>
</feature>
<feature type="transmembrane region" description="Helical" evidence="6">
    <location>
        <begin position="231"/>
        <end position="253"/>
    </location>
</feature>
<dbReference type="EMBL" id="JAJOMB010000008">
    <property type="protein sequence ID" value="MCD5312493.1"/>
    <property type="molecule type" value="Genomic_DNA"/>
</dbReference>
<dbReference type="InterPro" id="IPR003594">
    <property type="entry name" value="HATPase_dom"/>
</dbReference>
<dbReference type="RefSeq" id="WP_231442768.1">
    <property type="nucleotide sequence ID" value="NZ_JAJOMB010000008.1"/>
</dbReference>
<dbReference type="EC" id="2.7.13.3" evidence="2"/>
<proteinExistence type="predicted"/>
<feature type="transmembrane region" description="Helical" evidence="6">
    <location>
        <begin position="120"/>
        <end position="141"/>
    </location>
</feature>
<evidence type="ECO:0000256" key="4">
    <source>
        <dbReference type="ARBA" id="ARBA00022777"/>
    </source>
</evidence>
<name>A0A9X1T0A2_9ACTN</name>
<evidence type="ECO:0000313" key="9">
    <source>
        <dbReference type="Proteomes" id="UP001138997"/>
    </source>
</evidence>
<feature type="domain" description="Histidine kinase/HSP90-like ATPase" evidence="7">
    <location>
        <begin position="525"/>
        <end position="605"/>
    </location>
</feature>
<comment type="catalytic activity">
    <reaction evidence="1">
        <text>ATP + protein L-histidine = ADP + protein N-phospho-L-histidine.</text>
        <dbReference type="EC" id="2.7.13.3"/>
    </reaction>
</comment>
<keyword evidence="5" id="KW-0902">Two-component regulatory system</keyword>
<evidence type="ECO:0000256" key="1">
    <source>
        <dbReference type="ARBA" id="ARBA00000085"/>
    </source>
</evidence>
<dbReference type="Gene3D" id="3.30.565.10">
    <property type="entry name" value="Histidine kinase-like ATPase, C-terminal domain"/>
    <property type="match status" value="1"/>
</dbReference>
<sequence length="606" mass="64183">MSANTMAARIAGLARLSGVPRAPQPPGTPGPPTGRPVPWLGAVLAGLTVTVIASIGTASIWQHRPELAAPTVAFAGSLVTAGVILSREPGQRNAGWALVVAGCVWPISWVEAISRGPLHLLAYLAAPLTLILGTWAINGYPDRAAVGRTERRLLIALTVWMLGGRFLVVLSSDLATGRDDGTAWWPMLESDPELHRWLSYLSSAGEVLLAVGFLVFWVRRSRLIRGLDRKLMLPVVGAAALAATASMAASLAQVFGVRGRLLDDILVIQTMLLLTVPIAFVIATVRRRLASVVIADLLPRLRVDRTPERLEAAFREVLDDPDLEIHYWAAEIGAYVDRHGATSAEPGGETGDHGLLLPITSTNGARLAMVRADQALWRYPDLVEAVGSAAGLAIENARLQVEARAQLELVRASHARIVAAQLAERQALEKDLDAGALHRVQALLEQIRSERVDGLEQAVEYASEQLSTTVAELREIAAGLHPSILDEVGLAEAVRRIGAAQPLPVEVDLPELGLPMPAQVAGYFVAAEAITNAVRHARASRIEVHGADTGGSLQLTIQDDGVGGADLGAGTGLNGLSERVLATGGTLRLDSPPGAGTTLTAEIPYR</sequence>
<keyword evidence="6" id="KW-1133">Transmembrane helix</keyword>
<reference evidence="8" key="1">
    <citation type="submission" date="2021-11" db="EMBL/GenBank/DDBJ databases">
        <title>Streptomyces corallinus and Kineosporia corallina sp. nov., two new coral-derived marine actinobacteria.</title>
        <authorList>
            <person name="Buangrab K."/>
            <person name="Sutthacheep M."/>
            <person name="Yeemin T."/>
            <person name="Harunari E."/>
            <person name="Igarashi Y."/>
            <person name="Sripreechasak P."/>
            <person name="Kanchanasin P."/>
            <person name="Tanasupawat S."/>
            <person name="Phongsopitanun W."/>
        </authorList>
    </citation>
    <scope>NUCLEOTIDE SEQUENCE</scope>
    <source>
        <strain evidence="8">JCM 31032</strain>
    </source>
</reference>
<gene>
    <name evidence="8" type="ORF">LR394_16415</name>
</gene>
<protein>
    <recommendedName>
        <fullName evidence="2">histidine kinase</fullName>
        <ecNumber evidence="2">2.7.13.3</ecNumber>
    </recommendedName>
</protein>
<dbReference type="PANTHER" id="PTHR24421">
    <property type="entry name" value="NITRATE/NITRITE SENSOR PROTEIN NARX-RELATED"/>
    <property type="match status" value="1"/>
</dbReference>
<comment type="caution">
    <text evidence="8">The sequence shown here is derived from an EMBL/GenBank/DDBJ whole genome shotgun (WGS) entry which is preliminary data.</text>
</comment>
<evidence type="ECO:0000256" key="3">
    <source>
        <dbReference type="ARBA" id="ARBA00022679"/>
    </source>
</evidence>
<evidence type="ECO:0000313" key="8">
    <source>
        <dbReference type="EMBL" id="MCD5312493.1"/>
    </source>
</evidence>
<keyword evidence="4" id="KW-0418">Kinase</keyword>
<dbReference type="PANTHER" id="PTHR24421:SF10">
    <property type="entry name" value="NITRATE_NITRITE SENSOR PROTEIN NARQ"/>
    <property type="match status" value="1"/>
</dbReference>
<dbReference type="GO" id="GO:0004673">
    <property type="term" value="F:protein histidine kinase activity"/>
    <property type="evidence" value="ECO:0007669"/>
    <property type="project" value="UniProtKB-EC"/>
</dbReference>
<feature type="transmembrane region" description="Helical" evidence="6">
    <location>
        <begin position="67"/>
        <end position="86"/>
    </location>
</feature>
<dbReference type="Proteomes" id="UP001138997">
    <property type="component" value="Unassembled WGS sequence"/>
</dbReference>
<keyword evidence="3" id="KW-0808">Transferase</keyword>
<dbReference type="SUPFAM" id="SSF55874">
    <property type="entry name" value="ATPase domain of HSP90 chaperone/DNA topoisomerase II/histidine kinase"/>
    <property type="match status" value="1"/>
</dbReference>
<evidence type="ECO:0000256" key="6">
    <source>
        <dbReference type="SAM" id="Phobius"/>
    </source>
</evidence>
<accession>A0A9X1T0A2</accession>
<dbReference type="InterPro" id="IPR050482">
    <property type="entry name" value="Sensor_HK_TwoCompSys"/>
</dbReference>
<dbReference type="GO" id="GO:0000160">
    <property type="term" value="P:phosphorelay signal transduction system"/>
    <property type="evidence" value="ECO:0007669"/>
    <property type="project" value="UniProtKB-KW"/>
</dbReference>
<evidence type="ECO:0000259" key="7">
    <source>
        <dbReference type="Pfam" id="PF02518"/>
    </source>
</evidence>
<keyword evidence="6" id="KW-0472">Membrane</keyword>
<feature type="transmembrane region" description="Helical" evidence="6">
    <location>
        <begin position="153"/>
        <end position="177"/>
    </location>
</feature>
<organism evidence="8 9">
    <name type="scientific">Kineosporia babensis</name>
    <dbReference type="NCBI Taxonomy" id="499548"/>
    <lineage>
        <taxon>Bacteria</taxon>
        <taxon>Bacillati</taxon>
        <taxon>Actinomycetota</taxon>
        <taxon>Actinomycetes</taxon>
        <taxon>Kineosporiales</taxon>
        <taxon>Kineosporiaceae</taxon>
        <taxon>Kineosporia</taxon>
    </lineage>
</organism>
<dbReference type="CDD" id="cd16917">
    <property type="entry name" value="HATPase_UhpB-NarQ-NarX-like"/>
    <property type="match status" value="1"/>
</dbReference>
<evidence type="ECO:0000256" key="2">
    <source>
        <dbReference type="ARBA" id="ARBA00012438"/>
    </source>
</evidence>
<keyword evidence="6" id="KW-0812">Transmembrane</keyword>